<protein>
    <submittedName>
        <fullName evidence="6">Aminotransferase class I/II-fold pyridoxal phosphate-dependent enzyme</fullName>
    </submittedName>
</protein>
<dbReference type="EMBL" id="CP046996">
    <property type="protein sequence ID" value="QHA01555.1"/>
    <property type="molecule type" value="Genomic_DNA"/>
</dbReference>
<evidence type="ECO:0000256" key="3">
    <source>
        <dbReference type="PIRSR" id="PIRSR000390-1"/>
    </source>
</evidence>
<dbReference type="RefSeq" id="WP_019224702.1">
    <property type="nucleotide sequence ID" value="NZ_CP046996.1"/>
</dbReference>
<dbReference type="Gene3D" id="3.90.1150.10">
    <property type="entry name" value="Aspartate Aminotransferase, domain 1"/>
    <property type="match status" value="1"/>
</dbReference>
<reference evidence="6 7" key="1">
    <citation type="submission" date="2019-12" db="EMBL/GenBank/DDBJ databases">
        <title>Sequence classification of anaerobic respiratory reductive dehalogenases: First we see many, then we see few.</title>
        <authorList>
            <person name="Molenda O."/>
            <person name="Puentes Jacome L.A."/>
            <person name="Cao X."/>
            <person name="Nesbo C.L."/>
            <person name="Tang S."/>
            <person name="Morson N."/>
            <person name="Patron J."/>
            <person name="Lomheim L."/>
            <person name="Wishart D.S."/>
            <person name="Edwards E.A."/>
        </authorList>
    </citation>
    <scope>NUCLEOTIDE SEQUENCE [LARGE SCALE GENOMIC DNA]</scope>
    <source>
        <strain evidence="6 7">12DCA</strain>
    </source>
</reference>
<dbReference type="Pfam" id="PF01041">
    <property type="entry name" value="DegT_DnrJ_EryC1"/>
    <property type="match status" value="1"/>
</dbReference>
<keyword evidence="6" id="KW-0032">Aminotransferase</keyword>
<dbReference type="Gene3D" id="3.40.640.10">
    <property type="entry name" value="Type I PLP-dependent aspartate aminotransferase-like (Major domain)"/>
    <property type="match status" value="1"/>
</dbReference>
<dbReference type="InterPro" id="IPR015421">
    <property type="entry name" value="PyrdxlP-dep_Trfase_major"/>
</dbReference>
<feature type="modified residue" description="N6-(pyridoxal phosphate)lysine" evidence="4">
    <location>
        <position position="186"/>
    </location>
</feature>
<keyword evidence="1 4" id="KW-0663">Pyridoxal phosphate</keyword>
<proteinExistence type="inferred from homology"/>
<comment type="similarity">
    <text evidence="2 5">Belongs to the DegT/DnrJ/EryC1 family.</text>
</comment>
<keyword evidence="6" id="KW-0808">Transferase</keyword>
<dbReference type="CDD" id="cd00616">
    <property type="entry name" value="AHBA_syn"/>
    <property type="match status" value="1"/>
</dbReference>
<evidence type="ECO:0000256" key="2">
    <source>
        <dbReference type="ARBA" id="ARBA00037999"/>
    </source>
</evidence>
<dbReference type="PANTHER" id="PTHR30244:SF36">
    <property type="entry name" value="3-OXO-GLUCOSE-6-PHOSPHATE:GLUTAMATE AMINOTRANSFERASE"/>
    <property type="match status" value="1"/>
</dbReference>
<evidence type="ECO:0000256" key="4">
    <source>
        <dbReference type="PIRSR" id="PIRSR000390-2"/>
    </source>
</evidence>
<dbReference type="GO" id="GO:0000271">
    <property type="term" value="P:polysaccharide biosynthetic process"/>
    <property type="evidence" value="ECO:0007669"/>
    <property type="project" value="TreeGrafter"/>
</dbReference>
<evidence type="ECO:0000256" key="1">
    <source>
        <dbReference type="ARBA" id="ARBA00022898"/>
    </source>
</evidence>
<dbReference type="AlphaFoldDB" id="A0A857DMF5"/>
<dbReference type="PANTHER" id="PTHR30244">
    <property type="entry name" value="TRANSAMINASE"/>
    <property type="match status" value="1"/>
</dbReference>
<dbReference type="GO" id="GO:0008483">
    <property type="term" value="F:transaminase activity"/>
    <property type="evidence" value="ECO:0007669"/>
    <property type="project" value="UniProtKB-KW"/>
</dbReference>
<name>A0A857DMF5_9FIRM</name>
<dbReference type="SUPFAM" id="SSF53383">
    <property type="entry name" value="PLP-dependent transferases"/>
    <property type="match status" value="1"/>
</dbReference>
<accession>A0A857DMF5</accession>
<gene>
    <name evidence="6" type="ORF">GQ588_13355</name>
</gene>
<dbReference type="Proteomes" id="UP000430508">
    <property type="component" value="Chromosome"/>
</dbReference>
<feature type="active site" description="Proton acceptor" evidence="3">
    <location>
        <position position="186"/>
    </location>
</feature>
<dbReference type="InterPro" id="IPR000653">
    <property type="entry name" value="DegT/StrS_aminotransferase"/>
</dbReference>
<evidence type="ECO:0000313" key="7">
    <source>
        <dbReference type="Proteomes" id="UP000430508"/>
    </source>
</evidence>
<dbReference type="InterPro" id="IPR015424">
    <property type="entry name" value="PyrdxlP-dep_Trfase"/>
</dbReference>
<dbReference type="GO" id="GO:0030170">
    <property type="term" value="F:pyridoxal phosphate binding"/>
    <property type="evidence" value="ECO:0007669"/>
    <property type="project" value="UniProtKB-ARBA"/>
</dbReference>
<dbReference type="PIRSF" id="PIRSF000390">
    <property type="entry name" value="PLP_StrS"/>
    <property type="match status" value="1"/>
</dbReference>
<sequence>MSIPLLDLKAQYLSIKEEIDQAVLGVLDSCHFILGPNVKAMEEKTAAYCGTKHAVAVANGTDALVLALKACGIAQGDEVITTPFTFFASAEAVASLGATPVFVDIDPVTLNMDIDQLESKITSRTKAIIPVHIFGQMVNMDKVMDLAQKYELKIIEDAAQAIGAEYKGKRAGAYGTAGTFSFFPTKNLGGYGDGGMVVTNCDEIAEKVRLFRFHGSKTKYFHEEIGYNSRLDEIQAAILRVKFQYLDEWNKARRQKAELYDSLLKPLADQQKLILPGKDPEAYQVFHLYVMRVQQREKVMEKLKEAGIASAVYYPLPLHLQKAFAYLGYKAGDFPEAEKASEHALAIPCYPELTLQQQEEIVHVINDCLIQS</sequence>
<organism evidence="6 7">
    <name type="scientific">Dehalobacter restrictus</name>
    <dbReference type="NCBI Taxonomy" id="55583"/>
    <lineage>
        <taxon>Bacteria</taxon>
        <taxon>Bacillati</taxon>
        <taxon>Bacillota</taxon>
        <taxon>Clostridia</taxon>
        <taxon>Eubacteriales</taxon>
        <taxon>Desulfitobacteriaceae</taxon>
        <taxon>Dehalobacter</taxon>
    </lineage>
</organism>
<evidence type="ECO:0000313" key="6">
    <source>
        <dbReference type="EMBL" id="QHA01555.1"/>
    </source>
</evidence>
<dbReference type="InterPro" id="IPR015422">
    <property type="entry name" value="PyrdxlP-dep_Trfase_small"/>
</dbReference>
<dbReference type="FunFam" id="3.40.640.10:FF:000089">
    <property type="entry name" value="Aminotransferase, DegT/DnrJ/EryC1/StrS family"/>
    <property type="match status" value="1"/>
</dbReference>
<evidence type="ECO:0000256" key="5">
    <source>
        <dbReference type="RuleBase" id="RU004508"/>
    </source>
</evidence>